<dbReference type="Gene3D" id="3.40.50.150">
    <property type="entry name" value="Vaccinia Virus protein VP39"/>
    <property type="match status" value="1"/>
</dbReference>
<evidence type="ECO:0000256" key="5">
    <source>
        <dbReference type="ARBA" id="ARBA00047942"/>
    </source>
</evidence>
<comment type="caution">
    <text evidence="7">The sequence shown here is derived from an EMBL/GenBank/DDBJ whole genome shotgun (WGS) entry which is preliminary data.</text>
</comment>
<protein>
    <recommendedName>
        <fullName evidence="1">site-specific DNA-methyltransferase (adenine-specific)</fullName>
        <ecNumber evidence="1">2.1.1.72</ecNumber>
    </recommendedName>
</protein>
<dbReference type="AlphaFoldDB" id="A0ABD5RTY4"/>
<organism evidence="7 8">
    <name type="scientific">Halomarina salina</name>
    <dbReference type="NCBI Taxonomy" id="1872699"/>
    <lineage>
        <taxon>Archaea</taxon>
        <taxon>Methanobacteriati</taxon>
        <taxon>Methanobacteriota</taxon>
        <taxon>Stenosarchaea group</taxon>
        <taxon>Halobacteria</taxon>
        <taxon>Halobacteriales</taxon>
        <taxon>Natronomonadaceae</taxon>
        <taxon>Halomarina</taxon>
    </lineage>
</organism>
<dbReference type="GO" id="GO:0032259">
    <property type="term" value="P:methylation"/>
    <property type="evidence" value="ECO:0007669"/>
    <property type="project" value="UniProtKB-KW"/>
</dbReference>
<dbReference type="Proteomes" id="UP001596099">
    <property type="component" value="Unassembled WGS sequence"/>
</dbReference>
<evidence type="ECO:0000256" key="4">
    <source>
        <dbReference type="ARBA" id="ARBA00022691"/>
    </source>
</evidence>
<reference evidence="7 8" key="1">
    <citation type="journal article" date="2019" name="Int. J. Syst. Evol. Microbiol.">
        <title>The Global Catalogue of Microorganisms (GCM) 10K type strain sequencing project: providing services to taxonomists for standard genome sequencing and annotation.</title>
        <authorList>
            <consortium name="The Broad Institute Genomics Platform"/>
            <consortium name="The Broad Institute Genome Sequencing Center for Infectious Disease"/>
            <person name="Wu L."/>
            <person name="Ma J."/>
        </authorList>
    </citation>
    <scope>NUCLEOTIDE SEQUENCE [LARGE SCALE GENOMIC DNA]</scope>
    <source>
        <strain evidence="7 8">CGMCC 1.12543</strain>
    </source>
</reference>
<comment type="catalytic activity">
    <reaction evidence="5">
        <text>a 2'-deoxyadenosine in DNA + S-adenosyl-L-methionine = an N(6)-methyl-2'-deoxyadenosine in DNA + S-adenosyl-L-homocysteine + H(+)</text>
        <dbReference type="Rhea" id="RHEA:15197"/>
        <dbReference type="Rhea" id="RHEA-COMP:12418"/>
        <dbReference type="Rhea" id="RHEA-COMP:12419"/>
        <dbReference type="ChEBI" id="CHEBI:15378"/>
        <dbReference type="ChEBI" id="CHEBI:57856"/>
        <dbReference type="ChEBI" id="CHEBI:59789"/>
        <dbReference type="ChEBI" id="CHEBI:90615"/>
        <dbReference type="ChEBI" id="CHEBI:90616"/>
        <dbReference type="EC" id="2.1.1.72"/>
    </reaction>
</comment>
<accession>A0ABD5RTY4</accession>
<dbReference type="InterPro" id="IPR029063">
    <property type="entry name" value="SAM-dependent_MTases_sf"/>
</dbReference>
<sequence>MGHQTQFDISEFETEITKAGKSAVINAISDAISRLRDQIKDDTLESMLRADPGSYQLRGDFTKDALDPEPLTQGVIIEPFLDALGHQNYGWEAGDLSDKRGEQADYAISLRDVENVDSSRLLIEAEPVNKSLTNTRGHGVDQVKSWLSQREFQTDFGFATDGIRWIFIRYDPDSYTHNTIEHVDLQPVFLKLFENTVGENRPPVEALNDEEEALVEDLIRTFAFDNFVSIITDAREVIKEKQEAITDEFYDDYVRLVFGIGAEDDEERRSRSLVGGGIIPPEQASGDDVRLFSVHLMNRMIFVKFLEDKKIVRPDLLNTLKQVYDDGMYPQTFYQTFLEPLFYDVFNVKPENRDPQIDQIDPFEGIPYLNGGLFRPELNGSDELDEREFNVRDSVLMSIIELLERYQFSADGGPTDIDPSVLGNVFEKTINYITIDDKNKNKELGAYYTPSEITRFCAEETVRPALLDLFKTHLQEEWGWRQAELDHYDQLYDLIDALTENKDLITGLLDELNEFYVVDPACGSGHFLTSVVEEIVNARQALYAQMGSHPSRHRLKSTTVQNNMYGVDIMDSGIEITKLRLWLSIIAELQEDDLNSLSQEELALPNIVFNIRQGNSLIGYLGFPDETDDGEYTFENWSDDSVERRYKDIIDEINAYQESSAFPEKAEEHRQNAKDLLKEYRSDLDNKTVDQFRAFTENVTDEDVRAHDTFHWVLEFAEVFADEGFDVVVGNPPWDEIKSDRKEFFVKYDPVFRSLPTHGMDERQKELLEDKDIKNEWETYQSRVSQLGDYFKHSTEYEHQQPEIDGRKQPIANNLAALFLERIYDLVHDGGYVAQVLPDIIFNNAMGKDLRMHLLNNTSVQSLVGFENKGIFDGLHDQYVFRLLTFQNTGETDYLNGISRQHDVSILNNIEEHTFKIPKEVLAEYSPEVRLFPIIRTEEELGVISNVVQHPSVGDRIDGAWNSDPYYEIKKGPDNDRITDSKDIGEYPVYQGKNIYQFIHDDSILDDIEDIEYWSVEDDTDTVKSAKQRVREKNLGNLKRSLYYAFGGDETSQSQVQFVDDLLKKHRGEPLSEDDVKLDCTDYRIIYRFITNATNERTFIATVIPPSIINLHSIYTIRPFEINPSKDDLAESPLWPAYEPAFTDEEMMAATGLLNSIPFDFIMRTKVNKEIYQYTFKETQVPRLTAGDEWFDYIWTRAARLNCYGEEFADLRERLGGVEPVTNVDERQELQAEIDAAAFHAYGLNAAETEFVLDDFYKVRSCEARC</sequence>
<dbReference type="InterPro" id="IPR050953">
    <property type="entry name" value="N4_N6_ade-DNA_methylase"/>
</dbReference>
<proteinExistence type="predicted"/>
<feature type="domain" description="Type II methyltransferase M.TaqI-like" evidence="6">
    <location>
        <begin position="562"/>
        <end position="743"/>
    </location>
</feature>
<dbReference type="RefSeq" id="WP_247421926.1">
    <property type="nucleotide sequence ID" value="NZ_JALLGW010000007.1"/>
</dbReference>
<dbReference type="PRINTS" id="PR00507">
    <property type="entry name" value="N12N6MTFRASE"/>
</dbReference>
<keyword evidence="4" id="KW-0949">S-adenosyl-L-methionine</keyword>
<gene>
    <name evidence="7" type="ORF">ACFPYI_21105</name>
</gene>
<dbReference type="EC" id="2.1.1.72" evidence="1"/>
<dbReference type="SUPFAM" id="SSF53335">
    <property type="entry name" value="S-adenosyl-L-methionine-dependent methyltransferases"/>
    <property type="match status" value="1"/>
</dbReference>
<dbReference type="PANTHER" id="PTHR33841">
    <property type="entry name" value="DNA METHYLTRANSFERASE YEEA-RELATED"/>
    <property type="match status" value="1"/>
</dbReference>
<dbReference type="PANTHER" id="PTHR33841:SF1">
    <property type="entry name" value="DNA METHYLTRANSFERASE A"/>
    <property type="match status" value="1"/>
</dbReference>
<dbReference type="InterPro" id="IPR011639">
    <property type="entry name" value="MethylTrfase_TaqI-like_dom"/>
</dbReference>
<dbReference type="GO" id="GO:0009007">
    <property type="term" value="F:site-specific DNA-methyltransferase (adenine-specific) activity"/>
    <property type="evidence" value="ECO:0007669"/>
    <property type="project" value="UniProtKB-EC"/>
</dbReference>
<feature type="domain" description="Type II methyltransferase M.TaqI-like" evidence="6">
    <location>
        <begin position="793"/>
        <end position="872"/>
    </location>
</feature>
<evidence type="ECO:0000256" key="2">
    <source>
        <dbReference type="ARBA" id="ARBA00022603"/>
    </source>
</evidence>
<evidence type="ECO:0000259" key="6">
    <source>
        <dbReference type="Pfam" id="PF07669"/>
    </source>
</evidence>
<dbReference type="Pfam" id="PF07669">
    <property type="entry name" value="Eco57I"/>
    <property type="match status" value="2"/>
</dbReference>
<dbReference type="EMBL" id="JBHSQH010000007">
    <property type="protein sequence ID" value="MFC5973829.1"/>
    <property type="molecule type" value="Genomic_DNA"/>
</dbReference>
<dbReference type="InterPro" id="IPR002052">
    <property type="entry name" value="DNA_methylase_N6_adenine_CS"/>
</dbReference>
<evidence type="ECO:0000256" key="3">
    <source>
        <dbReference type="ARBA" id="ARBA00022679"/>
    </source>
</evidence>
<keyword evidence="8" id="KW-1185">Reference proteome</keyword>
<keyword evidence="3" id="KW-0808">Transferase</keyword>
<evidence type="ECO:0000256" key="1">
    <source>
        <dbReference type="ARBA" id="ARBA00011900"/>
    </source>
</evidence>
<keyword evidence="2 7" id="KW-0489">Methyltransferase</keyword>
<dbReference type="PROSITE" id="PS00092">
    <property type="entry name" value="N6_MTASE"/>
    <property type="match status" value="1"/>
</dbReference>
<name>A0ABD5RTY4_9EURY</name>
<evidence type="ECO:0000313" key="8">
    <source>
        <dbReference type="Proteomes" id="UP001596099"/>
    </source>
</evidence>
<evidence type="ECO:0000313" key="7">
    <source>
        <dbReference type="EMBL" id="MFC5973829.1"/>
    </source>
</evidence>